<keyword evidence="3" id="KW-1185">Reference proteome</keyword>
<feature type="region of interest" description="Disordered" evidence="1">
    <location>
        <begin position="61"/>
        <end position="94"/>
    </location>
</feature>
<name>A0A8T0P2E0_PANVG</name>
<gene>
    <name evidence="2" type="ORF">PVAP13_9KG574401</name>
</gene>
<accession>A0A8T0P2E0</accession>
<dbReference type="EMBL" id="CM029053">
    <property type="protein sequence ID" value="KAG2554889.1"/>
    <property type="molecule type" value="Genomic_DNA"/>
</dbReference>
<comment type="caution">
    <text evidence="2">The sequence shown here is derived from an EMBL/GenBank/DDBJ whole genome shotgun (WGS) entry which is preliminary data.</text>
</comment>
<reference evidence="2" key="1">
    <citation type="submission" date="2020-05" db="EMBL/GenBank/DDBJ databases">
        <title>WGS assembly of Panicum virgatum.</title>
        <authorList>
            <person name="Lovell J.T."/>
            <person name="Jenkins J."/>
            <person name="Shu S."/>
            <person name="Juenger T.E."/>
            <person name="Schmutz J."/>
        </authorList>
    </citation>
    <scope>NUCLEOTIDE SEQUENCE</scope>
    <source>
        <strain evidence="2">AP13</strain>
    </source>
</reference>
<proteinExistence type="predicted"/>
<evidence type="ECO:0000313" key="3">
    <source>
        <dbReference type="Proteomes" id="UP000823388"/>
    </source>
</evidence>
<evidence type="ECO:0000313" key="2">
    <source>
        <dbReference type="EMBL" id="KAG2554889.1"/>
    </source>
</evidence>
<feature type="compositionally biased region" description="Polar residues" evidence="1">
    <location>
        <begin position="18"/>
        <end position="34"/>
    </location>
</feature>
<sequence length="351" mass="39856">MEETRWSTRIRCMPIDTKGSTRVPSACSTDGQRQGRNRTRRMDIDDVLAEVLQLAPRAAQPGRVAQRLPGVARHHRRAPHAARGPPPRVAGRHLPGGCPPDASRLDARFGWREEYLAFDPTVSPHYQVLLIHTYLDDPALEGSQSEWPPSPYTIPVYSSRTGAWEARPFVREGAAAGTVAGVRSAKEPPYRHALCRHEALYLHCKGDFVMRIALSDNKYQVIKLPAGIDASVFDEMYLGKSEKGVYCAVVENEDYRLLVLFLDESGGRMEWVFKYDINLAPLVVNLSRNHNRRIDRPWTLQDGNRHIDHGQGVKVPEDLQWDSDDDNVLDIEDTGEKFRYDYIFFVWVSPL</sequence>
<dbReference type="AlphaFoldDB" id="A0A8T0P2E0"/>
<dbReference type="PANTHER" id="PTHR34591">
    <property type="entry name" value="OS03G0653100 PROTEIN-RELATED"/>
    <property type="match status" value="1"/>
</dbReference>
<dbReference type="Proteomes" id="UP000823388">
    <property type="component" value="Chromosome 9K"/>
</dbReference>
<evidence type="ECO:0000256" key="1">
    <source>
        <dbReference type="SAM" id="MobiDB-lite"/>
    </source>
</evidence>
<protein>
    <submittedName>
        <fullName evidence="2">Uncharacterized protein</fullName>
    </submittedName>
</protein>
<feature type="region of interest" description="Disordered" evidence="1">
    <location>
        <begin position="17"/>
        <end position="38"/>
    </location>
</feature>
<organism evidence="2 3">
    <name type="scientific">Panicum virgatum</name>
    <name type="common">Blackwell switchgrass</name>
    <dbReference type="NCBI Taxonomy" id="38727"/>
    <lineage>
        <taxon>Eukaryota</taxon>
        <taxon>Viridiplantae</taxon>
        <taxon>Streptophyta</taxon>
        <taxon>Embryophyta</taxon>
        <taxon>Tracheophyta</taxon>
        <taxon>Spermatophyta</taxon>
        <taxon>Magnoliopsida</taxon>
        <taxon>Liliopsida</taxon>
        <taxon>Poales</taxon>
        <taxon>Poaceae</taxon>
        <taxon>PACMAD clade</taxon>
        <taxon>Panicoideae</taxon>
        <taxon>Panicodae</taxon>
        <taxon>Paniceae</taxon>
        <taxon>Panicinae</taxon>
        <taxon>Panicum</taxon>
        <taxon>Panicum sect. Hiantes</taxon>
    </lineage>
</organism>